<dbReference type="PANTHER" id="PTHR41309:SF2">
    <property type="entry name" value="MEMBRANE PROTEIN"/>
    <property type="match status" value="1"/>
</dbReference>
<evidence type="ECO:0000313" key="3">
    <source>
        <dbReference type="Proteomes" id="UP000251213"/>
    </source>
</evidence>
<evidence type="ECO:0008006" key="4">
    <source>
        <dbReference type="Google" id="ProtNLM"/>
    </source>
</evidence>
<keyword evidence="1" id="KW-1133">Transmembrane helix</keyword>
<reference evidence="2 3" key="2">
    <citation type="submission" date="2018-06" db="EMBL/GenBank/DDBJ databases">
        <authorList>
            <person name="Zhirakovskaya E."/>
        </authorList>
    </citation>
    <scope>NUCLEOTIDE SEQUENCE [LARGE SCALE GENOMIC DNA]</scope>
    <source>
        <strain evidence="2 3">FBKL4.011</strain>
    </source>
</reference>
<dbReference type="OrthoDB" id="2917865at2"/>
<dbReference type="PANTHER" id="PTHR41309">
    <property type="entry name" value="MEMBRANE PROTEIN-RELATED"/>
    <property type="match status" value="1"/>
</dbReference>
<feature type="transmembrane region" description="Helical" evidence="1">
    <location>
        <begin position="116"/>
        <end position="137"/>
    </location>
</feature>
<accession>A0A364K748</accession>
<protein>
    <recommendedName>
        <fullName evidence="4">ABC-2 transporter permease</fullName>
    </recommendedName>
</protein>
<feature type="transmembrane region" description="Helical" evidence="1">
    <location>
        <begin position="74"/>
        <end position="96"/>
    </location>
</feature>
<feature type="transmembrane region" description="Helical" evidence="1">
    <location>
        <begin position="144"/>
        <end position="161"/>
    </location>
</feature>
<dbReference type="Proteomes" id="UP000251213">
    <property type="component" value="Unassembled WGS sequence"/>
</dbReference>
<gene>
    <name evidence="2" type="ORF">DL897_03640</name>
</gene>
<organism evidence="2 3">
    <name type="scientific">Thermoflavimicrobium daqui</name>
    <dbReference type="NCBI Taxonomy" id="2137476"/>
    <lineage>
        <taxon>Bacteria</taxon>
        <taxon>Bacillati</taxon>
        <taxon>Bacillota</taxon>
        <taxon>Bacilli</taxon>
        <taxon>Bacillales</taxon>
        <taxon>Thermoactinomycetaceae</taxon>
        <taxon>Thermoflavimicrobium</taxon>
    </lineage>
</organism>
<feature type="transmembrane region" description="Helical" evidence="1">
    <location>
        <begin position="12"/>
        <end position="30"/>
    </location>
</feature>
<keyword evidence="1" id="KW-0812">Transmembrane</keyword>
<evidence type="ECO:0000313" key="2">
    <source>
        <dbReference type="EMBL" id="RAL26107.1"/>
    </source>
</evidence>
<dbReference type="EMBL" id="QJKK01000002">
    <property type="protein sequence ID" value="RAL26107.1"/>
    <property type="molecule type" value="Genomic_DNA"/>
</dbReference>
<feature type="transmembrane region" description="Helical" evidence="1">
    <location>
        <begin position="181"/>
        <end position="204"/>
    </location>
</feature>
<feature type="transmembrane region" description="Helical" evidence="1">
    <location>
        <begin position="36"/>
        <end position="53"/>
    </location>
</feature>
<dbReference type="RefSeq" id="WP_113657792.1">
    <property type="nucleotide sequence ID" value="NZ_KZ845664.1"/>
</dbReference>
<comment type="caution">
    <text evidence="2">The sequence shown here is derived from an EMBL/GenBank/DDBJ whole genome shotgun (WGS) entry which is preliminary data.</text>
</comment>
<name>A0A364K748_9BACL</name>
<sequence length="209" mass="24014">MLNLLIKDISIQLKTILFFLCFTIGSFIFLEVNVYMIIPILSAILLTVGSVGIEEKNNSEKLVLSLPLKRSTIVLSKYMSVMIYFGGGMLLAVLFGSLLVKIGIARVLKYVSFDDVILSLMITILYASLYLPIIFKLGYKQSRLYVFMMVMLPSMATLIISDYPDLTKKLVWLSYVPHKMLMFGVFLFLFMIYGISMFFSVRFYEKRDF</sequence>
<dbReference type="InterPro" id="IPR025699">
    <property type="entry name" value="ABC2_memb-like"/>
</dbReference>
<proteinExistence type="predicted"/>
<dbReference type="Pfam" id="PF13346">
    <property type="entry name" value="ABC2_membrane_5"/>
    <property type="match status" value="1"/>
</dbReference>
<keyword evidence="3" id="KW-1185">Reference proteome</keyword>
<reference evidence="2 3" key="1">
    <citation type="submission" date="2018-06" db="EMBL/GenBank/DDBJ databases">
        <title>Thermoflavimicrobium daqus sp. nov., a thermophilic microbe isolated from Moutai-flavour Daqu.</title>
        <authorList>
            <person name="Wang X."/>
            <person name="Zhou H."/>
        </authorList>
    </citation>
    <scope>NUCLEOTIDE SEQUENCE [LARGE SCALE GENOMIC DNA]</scope>
    <source>
        <strain evidence="2 3">FBKL4.011</strain>
    </source>
</reference>
<keyword evidence="1" id="KW-0472">Membrane</keyword>
<evidence type="ECO:0000256" key="1">
    <source>
        <dbReference type="SAM" id="Phobius"/>
    </source>
</evidence>
<dbReference type="AlphaFoldDB" id="A0A364K748"/>